<dbReference type="KEGG" id="pno:SNOG_10061"/>
<proteinExistence type="predicted"/>
<accession>A0A7U2FDW0</accession>
<organism evidence="1 2">
    <name type="scientific">Phaeosphaeria nodorum (strain SN15 / ATCC MYA-4574 / FGSC 10173)</name>
    <name type="common">Glume blotch fungus</name>
    <name type="synonym">Parastagonospora nodorum</name>
    <dbReference type="NCBI Taxonomy" id="321614"/>
    <lineage>
        <taxon>Eukaryota</taxon>
        <taxon>Fungi</taxon>
        <taxon>Dikarya</taxon>
        <taxon>Ascomycota</taxon>
        <taxon>Pezizomycotina</taxon>
        <taxon>Dothideomycetes</taxon>
        <taxon>Pleosporomycetidae</taxon>
        <taxon>Pleosporales</taxon>
        <taxon>Pleosporineae</taxon>
        <taxon>Phaeosphaeriaceae</taxon>
        <taxon>Parastagonospora</taxon>
    </lineage>
</organism>
<dbReference type="Proteomes" id="UP000663193">
    <property type="component" value="Chromosome 15"/>
</dbReference>
<dbReference type="RefSeq" id="XP_001800344.1">
    <property type="nucleotide sequence ID" value="XM_001800292.1"/>
</dbReference>
<dbReference type="OrthoDB" id="3735927at2759"/>
<evidence type="ECO:0000313" key="2">
    <source>
        <dbReference type="Proteomes" id="UP000663193"/>
    </source>
</evidence>
<name>A0A7U2FDW0_PHANO</name>
<dbReference type="VEuPathDB" id="FungiDB:JI435_441780"/>
<keyword evidence="2" id="KW-1185">Reference proteome</keyword>
<evidence type="ECO:0000313" key="1">
    <source>
        <dbReference type="EMBL" id="QRD03283.1"/>
    </source>
</evidence>
<protein>
    <submittedName>
        <fullName evidence="1">Uncharacterized protein</fullName>
    </submittedName>
</protein>
<dbReference type="OMA" id="AHNHIAN"/>
<reference evidence="2" key="1">
    <citation type="journal article" date="2021" name="BMC Genomics">
        <title>Chromosome-level genome assembly and manually-curated proteome of model necrotroph Parastagonospora nodorum Sn15 reveals a genome-wide trove of candidate effector homologs, and redundancy of virulence-related functions within an accessory chromosome.</title>
        <authorList>
            <person name="Bertazzoni S."/>
            <person name="Jones D.A.B."/>
            <person name="Phan H.T."/>
            <person name="Tan K.-C."/>
            <person name="Hane J.K."/>
        </authorList>
    </citation>
    <scope>NUCLEOTIDE SEQUENCE [LARGE SCALE GENOMIC DNA]</scope>
    <source>
        <strain evidence="2">SN15 / ATCC MYA-4574 / FGSC 10173)</strain>
    </source>
</reference>
<dbReference type="EMBL" id="CP069037">
    <property type="protein sequence ID" value="QRD03283.1"/>
    <property type="molecule type" value="Genomic_DNA"/>
</dbReference>
<sequence length="145" mass="16009">MAPTPAAPNVLSAKVPTPVQADPLEQRILDLLFPYRDECFGDEDSTTELKERAALILCENIAFLIRHHQTTYGKYIEASDVNLASRNWTIMKQGAGRMAGVSIFVNGGTGFTHTVIRANVKFGESVVQCFEAQVNMCLEEFFPGI</sequence>
<gene>
    <name evidence="1" type="ORF">JI435_441780</name>
</gene>
<dbReference type="AlphaFoldDB" id="A0A7U2FDW0"/>